<protein>
    <submittedName>
        <fullName evidence="3">Uncharacterized protein</fullName>
    </submittedName>
</protein>
<dbReference type="WBParaSite" id="Gr19_v10_g1691.t1">
    <property type="protein sequence ID" value="Gr19_v10_g1691.t1"/>
    <property type="gene ID" value="Gr19_v10_g1691"/>
</dbReference>
<keyword evidence="2" id="KW-1185">Reference proteome</keyword>
<proteinExistence type="predicted"/>
<evidence type="ECO:0000256" key="1">
    <source>
        <dbReference type="SAM" id="Phobius"/>
    </source>
</evidence>
<dbReference type="Proteomes" id="UP000887572">
    <property type="component" value="Unplaced"/>
</dbReference>
<accession>A0A914HH69</accession>
<organism evidence="2 3">
    <name type="scientific">Globodera rostochiensis</name>
    <name type="common">Golden nematode worm</name>
    <name type="synonym">Heterodera rostochiensis</name>
    <dbReference type="NCBI Taxonomy" id="31243"/>
    <lineage>
        <taxon>Eukaryota</taxon>
        <taxon>Metazoa</taxon>
        <taxon>Ecdysozoa</taxon>
        <taxon>Nematoda</taxon>
        <taxon>Chromadorea</taxon>
        <taxon>Rhabditida</taxon>
        <taxon>Tylenchina</taxon>
        <taxon>Tylenchomorpha</taxon>
        <taxon>Tylenchoidea</taxon>
        <taxon>Heteroderidae</taxon>
        <taxon>Heteroderinae</taxon>
        <taxon>Globodera</taxon>
    </lineage>
</organism>
<reference evidence="3" key="1">
    <citation type="submission" date="2022-11" db="UniProtKB">
        <authorList>
            <consortium name="WormBaseParasite"/>
        </authorList>
    </citation>
    <scope>IDENTIFICATION</scope>
</reference>
<keyword evidence="1" id="KW-0472">Membrane</keyword>
<sequence>MESLVLCWNKFGTELKFLPKTNKQAHTESRRPLTVLVTASKRWKGLLVEENLNSTFDVVRFFFVILGAEVRPSAFSRLIAGEEKSVFSYVTVSDNTFLLLTLLLVICGFASGILFAIFLRCVFGMTTHDRARRLGRSSISRGTRKSVRLTSLAVPLPEATAV</sequence>
<dbReference type="AlphaFoldDB" id="A0A914HH69"/>
<feature type="transmembrane region" description="Helical" evidence="1">
    <location>
        <begin position="97"/>
        <end position="123"/>
    </location>
</feature>
<evidence type="ECO:0000313" key="2">
    <source>
        <dbReference type="Proteomes" id="UP000887572"/>
    </source>
</evidence>
<evidence type="ECO:0000313" key="3">
    <source>
        <dbReference type="WBParaSite" id="Gr19_v10_g1691.t1"/>
    </source>
</evidence>
<keyword evidence="1" id="KW-1133">Transmembrane helix</keyword>
<name>A0A914HH69_GLORO</name>
<keyword evidence="1" id="KW-0812">Transmembrane</keyword>